<keyword evidence="4 6" id="KW-0238">DNA-binding</keyword>
<dbReference type="PANTHER" id="PTHR33217">
    <property type="entry name" value="TRANSPOSASE FOR INSERTION SEQUENCE ELEMENT IS1081"/>
    <property type="match status" value="1"/>
</dbReference>
<keyword evidence="5 6" id="KW-0233">DNA recombination</keyword>
<proteinExistence type="inferred from homology"/>
<evidence type="ECO:0000256" key="2">
    <source>
        <dbReference type="ARBA" id="ARBA00010961"/>
    </source>
</evidence>
<dbReference type="Proteomes" id="UP000067399">
    <property type="component" value="Chromosome"/>
</dbReference>
<evidence type="ECO:0000256" key="6">
    <source>
        <dbReference type="RuleBase" id="RU365089"/>
    </source>
</evidence>
<dbReference type="InterPro" id="IPR001207">
    <property type="entry name" value="Transposase_mutator"/>
</dbReference>
<comment type="similarity">
    <text evidence="2 6">Belongs to the transposase mutator family.</text>
</comment>
<evidence type="ECO:0000256" key="4">
    <source>
        <dbReference type="ARBA" id="ARBA00023125"/>
    </source>
</evidence>
<gene>
    <name evidence="7" type="ORF">BSEPE_0304</name>
</gene>
<comment type="function">
    <text evidence="1 6">Required for the transposition of the insertion element.</text>
</comment>
<dbReference type="AlphaFoldDB" id="A0A0N7KB86"/>
<keyword evidence="6" id="KW-0814">Transposable element</keyword>
<evidence type="ECO:0000313" key="8">
    <source>
        <dbReference type="Proteomes" id="UP000067399"/>
    </source>
</evidence>
<evidence type="ECO:0000256" key="1">
    <source>
        <dbReference type="ARBA" id="ARBA00002190"/>
    </source>
</evidence>
<dbReference type="PANTHER" id="PTHR33217:SF5">
    <property type="entry name" value="MUTATOR FAMILY TRANSPOSASE"/>
    <property type="match status" value="1"/>
</dbReference>
<reference evidence="7 8" key="2">
    <citation type="journal article" date="2016" name="ISME J.">
        <title>Heterogeneous composition of key metabolic gene clusters in a vent mussel symbiont population.</title>
        <authorList>
            <person name="Ikuta T."/>
            <person name="Takaki Y."/>
            <person name="Nagai Y."/>
            <person name="Shimamura S."/>
            <person name="Tsuda M."/>
            <person name="Kawagucci S."/>
            <person name="Aoki Y."/>
            <person name="Inoue K."/>
            <person name="Teruya M."/>
            <person name="Satou K."/>
            <person name="Teruya K."/>
            <person name="Shimoji M."/>
            <person name="Tamotsu H."/>
            <person name="Hirano T."/>
            <person name="Maruyama T."/>
            <person name="Yoshida T."/>
        </authorList>
    </citation>
    <scope>NUCLEOTIDE SEQUENCE [LARGE SCALE GENOMIC DNA]</scope>
    <source>
        <strain evidence="7 8">Myojin Knoll</strain>
    </source>
</reference>
<name>A0A0N7KB86_9GAMM</name>
<dbReference type="KEGG" id="ebh:BSEPE_0304"/>
<evidence type="ECO:0000256" key="3">
    <source>
        <dbReference type="ARBA" id="ARBA00022578"/>
    </source>
</evidence>
<dbReference type="GO" id="GO:0004803">
    <property type="term" value="F:transposase activity"/>
    <property type="evidence" value="ECO:0007669"/>
    <property type="project" value="UniProtKB-UniRule"/>
</dbReference>
<protein>
    <recommendedName>
        <fullName evidence="6">Mutator family transposase</fullName>
    </recommendedName>
</protein>
<keyword evidence="8" id="KW-1185">Reference proteome</keyword>
<sequence length="425" mass="48175">MSNATLRKNQKNQLNNTGINQQKLRAFAGELAKDIHTQDDLADLSASLVKMTIEAALGAEMEHHLGYPKYGQNGNESNASNNARNGYYSKIVKGNHGEVELAIPRDRNANFEPAIIEKGQTRLGAFDNQILSLYAKGMSTRDIVTTFKEMYDADISATLVSNVTQAVITQATEWRNRPLDEIYPIVYLDGIVIKVRQDKQIIKKTMYIALGVNLEGKKECLGLWLSKNESSKFWLGVLNDIANRGVKDILIASVDGLTGFPEAINAVFPQADVQLCIVHMVRNSLKYVGYKERKNVASDLKQIYQSIIEEEALLALDEFEYKWDTQFPSIAKSWRRNWDNVATLFAYPEAIRKAIYTTNAIESLNSVIRKSIKNRKIFNHDNSAFKVVFLAIEAASKKWTMPIRNWSQAMNQFIILHEDRLKDYV</sequence>
<reference evidence="7 8" key="1">
    <citation type="journal article" date="2000" name="Mar. Ecol. Prog. Ser.">
        <title>Phylogenetic characterization of endosymbionts in three hydrothermal vent mussels: influence on host distributions.</title>
        <authorList>
            <person name="Fujiwara Y."/>
            <person name="Takai K."/>
            <person name="Uematsu K."/>
            <person name="Tsuchida S."/>
            <person name="Hunt J.C."/>
            <person name="Hashimoto J."/>
        </authorList>
    </citation>
    <scope>NUCLEOTIDE SEQUENCE [LARGE SCALE GENOMIC DNA]</scope>
    <source>
        <strain evidence="7 8">Myojin Knoll</strain>
    </source>
</reference>
<evidence type="ECO:0000313" key="7">
    <source>
        <dbReference type="EMBL" id="BAS67319.1"/>
    </source>
</evidence>
<dbReference type="GO" id="GO:0003677">
    <property type="term" value="F:DNA binding"/>
    <property type="evidence" value="ECO:0007669"/>
    <property type="project" value="UniProtKB-UniRule"/>
</dbReference>
<dbReference type="EMBL" id="AP013042">
    <property type="protein sequence ID" value="BAS67319.1"/>
    <property type="molecule type" value="Genomic_DNA"/>
</dbReference>
<keyword evidence="3 6" id="KW-0815">Transposition</keyword>
<accession>A0A0N7KB86</accession>
<dbReference type="PROSITE" id="PS01007">
    <property type="entry name" value="TRANSPOSASE_MUTATOR"/>
    <property type="match status" value="1"/>
</dbReference>
<dbReference type="NCBIfam" id="NF033543">
    <property type="entry name" value="transpos_IS256"/>
    <property type="match status" value="1"/>
</dbReference>
<dbReference type="GO" id="GO:0006313">
    <property type="term" value="P:DNA transposition"/>
    <property type="evidence" value="ECO:0007669"/>
    <property type="project" value="UniProtKB-UniRule"/>
</dbReference>
<dbReference type="Pfam" id="PF00872">
    <property type="entry name" value="Transposase_mut"/>
    <property type="match status" value="1"/>
</dbReference>
<organism evidence="7 8">
    <name type="scientific">endosymbiont of Bathymodiolus septemdierum str. Myojin knoll</name>
    <dbReference type="NCBI Taxonomy" id="1303921"/>
    <lineage>
        <taxon>Bacteria</taxon>
        <taxon>Pseudomonadati</taxon>
        <taxon>Pseudomonadota</taxon>
        <taxon>Gammaproteobacteria</taxon>
        <taxon>sulfur-oxidizing symbionts</taxon>
    </lineage>
</organism>
<evidence type="ECO:0000256" key="5">
    <source>
        <dbReference type="ARBA" id="ARBA00023172"/>
    </source>
</evidence>